<gene>
    <name evidence="10" type="ORF">OdinLCB4_001845</name>
</gene>
<dbReference type="InterPro" id="IPR017871">
    <property type="entry name" value="ABC_transporter-like_CS"/>
</dbReference>
<keyword evidence="5 10" id="KW-0067">ATP-binding</keyword>
<dbReference type="KEGG" id="oyw:OdinLCB4_001845"/>
<dbReference type="InterPro" id="IPR005894">
    <property type="entry name" value="DrrA"/>
</dbReference>
<dbReference type="Proteomes" id="UP000186851">
    <property type="component" value="Chromosome"/>
</dbReference>
<dbReference type="NCBIfam" id="TIGR01188">
    <property type="entry name" value="drrA"/>
    <property type="match status" value="1"/>
</dbReference>
<evidence type="ECO:0000259" key="9">
    <source>
        <dbReference type="PROSITE" id="PS50893"/>
    </source>
</evidence>
<reference evidence="10" key="1">
    <citation type="journal article" date="2017" name="Nature">
        <title>Asgard archaea illuminate the origin of eukaryotic cellular complexity.</title>
        <authorList>
            <person name="Zaremba-Niedzwiedzka K."/>
            <person name="Caceres E.F."/>
            <person name="Saw J.H."/>
            <person name="Backstrom D."/>
            <person name="Juzokaite L."/>
            <person name="Vancaester E."/>
            <person name="Seitz K.W."/>
            <person name="Anantharaman K."/>
            <person name="Starnawski P."/>
            <person name="Kjeldsen K.U."/>
            <person name="Scott M.B."/>
            <person name="Nunoura T."/>
            <person name="Banfield J.F."/>
            <person name="Schramm A."/>
            <person name="Baker B.J."/>
            <person name="Spang A."/>
            <person name="Ettema T.J.G."/>
        </authorList>
    </citation>
    <scope>NUCLEOTIDE SEQUENCE</scope>
    <source>
        <strain evidence="10">LCB_4</strain>
    </source>
</reference>
<keyword evidence="2" id="KW-0813">Transport</keyword>
<dbReference type="GO" id="GO:0005524">
    <property type="term" value="F:ATP binding"/>
    <property type="evidence" value="ECO:0007669"/>
    <property type="project" value="UniProtKB-KW"/>
</dbReference>
<dbReference type="PANTHER" id="PTHR43582">
    <property type="entry name" value="LINEARMYCIN RESISTANCE ATP-BINDING PROTEIN LNRL"/>
    <property type="match status" value="1"/>
</dbReference>
<keyword evidence="6" id="KW-1278">Translocase</keyword>
<dbReference type="PANTHER" id="PTHR43582:SF4">
    <property type="entry name" value="ANTIBIOTIC RESISTANCE ABC TRANSPORTER ATP-BINDING PROTEIN"/>
    <property type="match status" value="1"/>
</dbReference>
<comment type="subcellular location">
    <subcellularLocation>
        <location evidence="1">Cell membrane</location>
        <topology evidence="1">Peripheral membrane protein</topology>
        <orientation evidence="1">Cytoplasmic side</orientation>
    </subcellularLocation>
</comment>
<dbReference type="EMBL" id="CP091871">
    <property type="protein sequence ID" value="WEU40695.1"/>
    <property type="molecule type" value="Genomic_DNA"/>
</dbReference>
<comment type="similarity">
    <text evidence="8">Belongs to the ABC transporter superfamily. Drug exporter-1 (DrugE1) (TC 3.A.1.105) family.</text>
</comment>
<dbReference type="PROSITE" id="PS00211">
    <property type="entry name" value="ABC_TRANSPORTER_1"/>
    <property type="match status" value="1"/>
</dbReference>
<proteinExistence type="inferred from homology"/>
<keyword evidence="4" id="KW-0547">Nucleotide-binding</keyword>
<sequence>MGNIIEVENLVKKFNGLTAVDSISFTVEEGEIFSLLGPNGAGKTTTINILTTLLKPDGGKAFINGVDVVKDPNKIRHMIGVTFQELVLDNNLTVWETLDFHGRLYNIPKTERHKKIKELLSVIGLEDKAKSLTKTLSGGMKRKLEIVRGLMNNPKVLFLDEPSLGLDPQSRLTIWDEIRKINSSGVTIFMTTHYMDEADMLSNKIAIMNRGRIVAIDNSENLKSQLGRDLILLRVAPEIKSKTIEILKRTELLKEIKETSSGLILSSIGRGSATIPKLIKMLDEENIIVDSIELKRPTLDDVFLFYTGREIKEGNDWIRNLTIMRRTRRLII</sequence>
<dbReference type="GO" id="GO:1900753">
    <property type="term" value="P:doxorubicin transport"/>
    <property type="evidence" value="ECO:0007669"/>
    <property type="project" value="InterPro"/>
</dbReference>
<feature type="domain" description="ABC transporter" evidence="9">
    <location>
        <begin position="5"/>
        <end position="235"/>
    </location>
</feature>
<name>A0AAF0D2X5_ODILC</name>
<dbReference type="GO" id="GO:0005886">
    <property type="term" value="C:plasma membrane"/>
    <property type="evidence" value="ECO:0007669"/>
    <property type="project" value="UniProtKB-SubCell"/>
</dbReference>
<dbReference type="Gene3D" id="3.40.50.300">
    <property type="entry name" value="P-loop containing nucleotide triphosphate hydrolases"/>
    <property type="match status" value="1"/>
</dbReference>
<dbReference type="GO" id="GO:0016887">
    <property type="term" value="F:ATP hydrolysis activity"/>
    <property type="evidence" value="ECO:0007669"/>
    <property type="project" value="InterPro"/>
</dbReference>
<evidence type="ECO:0000256" key="5">
    <source>
        <dbReference type="ARBA" id="ARBA00022840"/>
    </source>
</evidence>
<dbReference type="FunFam" id="3.40.50.300:FF:000589">
    <property type="entry name" value="ABC transporter, ATP-binding subunit"/>
    <property type="match status" value="1"/>
</dbReference>
<dbReference type="SMART" id="SM00382">
    <property type="entry name" value="AAA"/>
    <property type="match status" value="1"/>
</dbReference>
<accession>A0AAF0D2X5</accession>
<dbReference type="InterPro" id="IPR027417">
    <property type="entry name" value="P-loop_NTPase"/>
</dbReference>
<dbReference type="AlphaFoldDB" id="A0AAF0D2X5"/>
<reference evidence="10" key="2">
    <citation type="journal article" date="2022" name="Nat. Microbiol.">
        <title>A closed Candidatus Odinarchaeum chromosome exposes Asgard archaeal viruses.</title>
        <authorList>
            <person name="Tamarit D."/>
            <person name="Caceres E.F."/>
            <person name="Krupovic M."/>
            <person name="Nijland R."/>
            <person name="Eme L."/>
            <person name="Robinson N.P."/>
            <person name="Ettema T.J.G."/>
        </authorList>
    </citation>
    <scope>NUCLEOTIDE SEQUENCE</scope>
    <source>
        <strain evidence="10">LCB_4</strain>
    </source>
</reference>
<keyword evidence="7" id="KW-0472">Membrane</keyword>
<evidence type="ECO:0000256" key="4">
    <source>
        <dbReference type="ARBA" id="ARBA00022741"/>
    </source>
</evidence>
<evidence type="ECO:0000256" key="2">
    <source>
        <dbReference type="ARBA" id="ARBA00022448"/>
    </source>
</evidence>
<evidence type="ECO:0000313" key="10">
    <source>
        <dbReference type="EMBL" id="WEU40695.1"/>
    </source>
</evidence>
<dbReference type="SUPFAM" id="SSF52540">
    <property type="entry name" value="P-loop containing nucleoside triphosphate hydrolases"/>
    <property type="match status" value="1"/>
</dbReference>
<organism evidence="10 11">
    <name type="scientific">Odinarchaeota yellowstonii (strain LCB_4)</name>
    <dbReference type="NCBI Taxonomy" id="1841599"/>
    <lineage>
        <taxon>Archaea</taxon>
        <taxon>Promethearchaeati</taxon>
        <taxon>Candidatus Odinarchaeota</taxon>
        <taxon>Candidatus Odinarchaeia</taxon>
        <taxon>Candidatus Odinarchaeales</taxon>
        <taxon>Candidatus Odinarchaeaceae</taxon>
        <taxon>Candidatus Odinarchaeum</taxon>
    </lineage>
</organism>
<dbReference type="PROSITE" id="PS50893">
    <property type="entry name" value="ABC_TRANSPORTER_2"/>
    <property type="match status" value="1"/>
</dbReference>
<evidence type="ECO:0000256" key="3">
    <source>
        <dbReference type="ARBA" id="ARBA00022475"/>
    </source>
</evidence>
<evidence type="ECO:0000256" key="8">
    <source>
        <dbReference type="ARBA" id="ARBA00049985"/>
    </source>
</evidence>
<evidence type="ECO:0000313" key="11">
    <source>
        <dbReference type="Proteomes" id="UP000186851"/>
    </source>
</evidence>
<evidence type="ECO:0000256" key="7">
    <source>
        <dbReference type="ARBA" id="ARBA00023136"/>
    </source>
</evidence>
<protein>
    <submittedName>
        <fullName evidence="10">ATP-binding cassette domain-containing protein</fullName>
    </submittedName>
</protein>
<dbReference type="InterPro" id="IPR003439">
    <property type="entry name" value="ABC_transporter-like_ATP-bd"/>
</dbReference>
<dbReference type="InterPro" id="IPR003593">
    <property type="entry name" value="AAA+_ATPase"/>
</dbReference>
<keyword evidence="3" id="KW-1003">Cell membrane</keyword>
<evidence type="ECO:0000256" key="6">
    <source>
        <dbReference type="ARBA" id="ARBA00022967"/>
    </source>
</evidence>
<dbReference type="GO" id="GO:0043215">
    <property type="term" value="P:daunorubicin transport"/>
    <property type="evidence" value="ECO:0007669"/>
    <property type="project" value="InterPro"/>
</dbReference>
<evidence type="ECO:0000256" key="1">
    <source>
        <dbReference type="ARBA" id="ARBA00004413"/>
    </source>
</evidence>
<dbReference type="Pfam" id="PF00005">
    <property type="entry name" value="ABC_tran"/>
    <property type="match status" value="1"/>
</dbReference>